<feature type="compositionally biased region" description="Basic residues" evidence="1">
    <location>
        <begin position="1"/>
        <end position="20"/>
    </location>
</feature>
<feature type="region of interest" description="Disordered" evidence="1">
    <location>
        <begin position="1"/>
        <end position="23"/>
    </location>
</feature>
<reference evidence="2" key="1">
    <citation type="submission" date="2022-08" db="EMBL/GenBank/DDBJ databases">
        <authorList>
            <person name="Gutierrez-Valencia J."/>
        </authorList>
    </citation>
    <scope>NUCLEOTIDE SEQUENCE</scope>
</reference>
<name>A0AAV0M6C4_9ROSI</name>
<evidence type="ECO:0000256" key="1">
    <source>
        <dbReference type="SAM" id="MobiDB-lite"/>
    </source>
</evidence>
<dbReference type="Proteomes" id="UP001154282">
    <property type="component" value="Unassembled WGS sequence"/>
</dbReference>
<evidence type="ECO:0000313" key="3">
    <source>
        <dbReference type="Proteomes" id="UP001154282"/>
    </source>
</evidence>
<gene>
    <name evidence="2" type="ORF">LITE_LOCUS27027</name>
</gene>
<organism evidence="2 3">
    <name type="scientific">Linum tenue</name>
    <dbReference type="NCBI Taxonomy" id="586396"/>
    <lineage>
        <taxon>Eukaryota</taxon>
        <taxon>Viridiplantae</taxon>
        <taxon>Streptophyta</taxon>
        <taxon>Embryophyta</taxon>
        <taxon>Tracheophyta</taxon>
        <taxon>Spermatophyta</taxon>
        <taxon>Magnoliopsida</taxon>
        <taxon>eudicotyledons</taxon>
        <taxon>Gunneridae</taxon>
        <taxon>Pentapetalae</taxon>
        <taxon>rosids</taxon>
        <taxon>fabids</taxon>
        <taxon>Malpighiales</taxon>
        <taxon>Linaceae</taxon>
        <taxon>Linum</taxon>
    </lineage>
</organism>
<sequence>MNTKKAKRKKKKKKKKKKQQQRINFPWSNPLVAVYKDIEGKENGSGRRNKKTHKIEKVNELMPVLGTYLPNSTLGSFHLPSSTY</sequence>
<dbReference type="AlphaFoldDB" id="A0AAV0M6C4"/>
<accession>A0AAV0M6C4</accession>
<comment type="caution">
    <text evidence="2">The sequence shown here is derived from an EMBL/GenBank/DDBJ whole genome shotgun (WGS) entry which is preliminary data.</text>
</comment>
<dbReference type="EMBL" id="CAMGYJ010000007">
    <property type="protein sequence ID" value="CAI0441813.1"/>
    <property type="molecule type" value="Genomic_DNA"/>
</dbReference>
<keyword evidence="3" id="KW-1185">Reference proteome</keyword>
<protein>
    <submittedName>
        <fullName evidence="2">Uncharacterized protein</fullName>
    </submittedName>
</protein>
<evidence type="ECO:0000313" key="2">
    <source>
        <dbReference type="EMBL" id="CAI0441813.1"/>
    </source>
</evidence>
<proteinExistence type="predicted"/>